<sequence length="166" mass="19318">MGDLNLDTNIQWLGEETTSNPLKITINKKVYNNAPKYFITMNKFLKELITESRFEFWQIGIKKENNNLKLFFRFTSEDEGGAYSLVTTEGKLKPSFQHKELLEKLTQQIFFHLKDFSKGERDFETTAFQTVLTLTEAPNMQNTYVAEIKPEGFSQKLTKVKLTKSN</sequence>
<reference evidence="1 2" key="1">
    <citation type="submission" date="2014-12" db="EMBL/GenBank/DDBJ databases">
        <title>Comparative genome analysis of Bacillus coagulans HM-08, Clostridium butyricum HM-68, Bacillus subtilis HM-66 and Bacillus licheniformis BL-09.</title>
        <authorList>
            <person name="Zhang H."/>
        </authorList>
    </citation>
    <scope>NUCLEOTIDE SEQUENCE [LARGE SCALE GENOMIC DNA]</scope>
    <source>
        <strain evidence="1 2">HM-66</strain>
    </source>
</reference>
<evidence type="ECO:0000313" key="2">
    <source>
        <dbReference type="Proteomes" id="UP000032247"/>
    </source>
</evidence>
<dbReference type="PATRIC" id="fig|1423.173.peg.4892"/>
<dbReference type="GeneID" id="39574454"/>
<dbReference type="EMBL" id="JXBC01000014">
    <property type="protein sequence ID" value="KIU04445.1"/>
    <property type="molecule type" value="Genomic_DNA"/>
</dbReference>
<name>A0A0D1K8K1_BACIU</name>
<gene>
    <name evidence="1" type="ORF">SC09_contig8orf00089</name>
</gene>
<accession>A0A0D1K8K1</accession>
<protein>
    <submittedName>
        <fullName evidence="1">Uncharacterized protein</fullName>
    </submittedName>
</protein>
<organism evidence="1 2">
    <name type="scientific">Bacillus subtilis</name>
    <dbReference type="NCBI Taxonomy" id="1423"/>
    <lineage>
        <taxon>Bacteria</taxon>
        <taxon>Bacillati</taxon>
        <taxon>Bacillota</taxon>
        <taxon>Bacilli</taxon>
        <taxon>Bacillales</taxon>
        <taxon>Bacillaceae</taxon>
        <taxon>Bacillus</taxon>
    </lineage>
</organism>
<dbReference type="AlphaFoldDB" id="A0A0D1K8K1"/>
<comment type="caution">
    <text evidence="1">The sequence shown here is derived from an EMBL/GenBank/DDBJ whole genome shotgun (WGS) entry which is preliminary data.</text>
</comment>
<evidence type="ECO:0000313" key="1">
    <source>
        <dbReference type="EMBL" id="KIU04445.1"/>
    </source>
</evidence>
<dbReference type="RefSeq" id="WP_043859048.1">
    <property type="nucleotide sequence ID" value="NZ_CP061871.1"/>
</dbReference>
<dbReference type="Proteomes" id="UP000032247">
    <property type="component" value="Unassembled WGS sequence"/>
</dbReference>
<proteinExistence type="predicted"/>